<dbReference type="Proteomes" id="UP000789570">
    <property type="component" value="Unassembled WGS sequence"/>
</dbReference>
<proteinExistence type="predicted"/>
<accession>A0A9N9DZH4</accession>
<reference evidence="1" key="1">
    <citation type="submission" date="2021-06" db="EMBL/GenBank/DDBJ databases">
        <authorList>
            <person name="Kallberg Y."/>
            <person name="Tangrot J."/>
            <person name="Rosling A."/>
        </authorList>
    </citation>
    <scope>NUCLEOTIDE SEQUENCE</scope>
    <source>
        <strain evidence="1">UK204</strain>
    </source>
</reference>
<protein>
    <submittedName>
        <fullName evidence="1">17396_t:CDS:1</fullName>
    </submittedName>
</protein>
<feature type="non-terminal residue" evidence="1">
    <location>
        <position position="66"/>
    </location>
</feature>
<dbReference type="AlphaFoldDB" id="A0A9N9DZH4"/>
<sequence>MTNEVYELIPTKRIKKPSYSLYCGISVKTDGTENDEIVDYDNLLIKNNENFNENDGDNELFEEGEN</sequence>
<organism evidence="1 2">
    <name type="scientific">Funneliformis caledonium</name>
    <dbReference type="NCBI Taxonomy" id="1117310"/>
    <lineage>
        <taxon>Eukaryota</taxon>
        <taxon>Fungi</taxon>
        <taxon>Fungi incertae sedis</taxon>
        <taxon>Mucoromycota</taxon>
        <taxon>Glomeromycotina</taxon>
        <taxon>Glomeromycetes</taxon>
        <taxon>Glomerales</taxon>
        <taxon>Glomeraceae</taxon>
        <taxon>Funneliformis</taxon>
    </lineage>
</organism>
<comment type="caution">
    <text evidence="1">The sequence shown here is derived from an EMBL/GenBank/DDBJ whole genome shotgun (WGS) entry which is preliminary data.</text>
</comment>
<gene>
    <name evidence="1" type="ORF">FCALED_LOCUS11265</name>
</gene>
<evidence type="ECO:0000313" key="2">
    <source>
        <dbReference type="Proteomes" id="UP000789570"/>
    </source>
</evidence>
<dbReference type="EMBL" id="CAJVPQ010004598">
    <property type="protein sequence ID" value="CAG8654960.1"/>
    <property type="molecule type" value="Genomic_DNA"/>
</dbReference>
<name>A0A9N9DZH4_9GLOM</name>
<keyword evidence="2" id="KW-1185">Reference proteome</keyword>
<evidence type="ECO:0000313" key="1">
    <source>
        <dbReference type="EMBL" id="CAG8654960.1"/>
    </source>
</evidence>